<reference evidence="2 3" key="1">
    <citation type="journal article" date="1979" name="Int. J. Syst. Evol. Microbiol.">
        <title>Bacillus globisporus subsp. marinus subsp. nov.</title>
        <authorList>
            <person name="Liu H."/>
        </authorList>
    </citation>
    <scope>NUCLEOTIDE SEQUENCE [LARGE SCALE GENOMIC DNA]</scope>
    <source>
        <strain evidence="2 3">DSM 1297</strain>
    </source>
</reference>
<dbReference type="RefSeq" id="WP_367780293.1">
    <property type="nucleotide sequence ID" value="NZ_JBFMIA010000016.1"/>
</dbReference>
<evidence type="ECO:0008006" key="4">
    <source>
        <dbReference type="Google" id="ProtNLM"/>
    </source>
</evidence>
<keyword evidence="1" id="KW-0472">Membrane</keyword>
<protein>
    <recommendedName>
        <fullName evidence="4">Cardiolipin synthase N-terminal domain-containing protein</fullName>
    </recommendedName>
</protein>
<dbReference type="Proteomes" id="UP001556040">
    <property type="component" value="Unassembled WGS sequence"/>
</dbReference>
<proteinExistence type="predicted"/>
<comment type="caution">
    <text evidence="2">The sequence shown here is derived from an EMBL/GenBank/DDBJ whole genome shotgun (WGS) entry which is preliminary data.</text>
</comment>
<gene>
    <name evidence="2" type="ORF">AB1471_13500</name>
</gene>
<feature type="transmembrane region" description="Helical" evidence="1">
    <location>
        <begin position="7"/>
        <end position="26"/>
    </location>
</feature>
<keyword evidence="3" id="KW-1185">Reference proteome</keyword>
<evidence type="ECO:0000313" key="3">
    <source>
        <dbReference type="Proteomes" id="UP001556040"/>
    </source>
</evidence>
<name>A0ABV3Q629_9BACL</name>
<accession>A0ABV3Q629</accession>
<dbReference type="PROSITE" id="PS51257">
    <property type="entry name" value="PROKAR_LIPOPROTEIN"/>
    <property type="match status" value="1"/>
</dbReference>
<evidence type="ECO:0000313" key="2">
    <source>
        <dbReference type="EMBL" id="MEW9502805.1"/>
    </source>
</evidence>
<evidence type="ECO:0000256" key="1">
    <source>
        <dbReference type="SAM" id="Phobius"/>
    </source>
</evidence>
<dbReference type="EMBL" id="JBFMIA010000016">
    <property type="protein sequence ID" value="MEW9502805.1"/>
    <property type="molecule type" value="Genomic_DNA"/>
</dbReference>
<keyword evidence="1" id="KW-0812">Transmembrane</keyword>
<keyword evidence="1" id="KW-1133">Transmembrane helix</keyword>
<feature type="transmembrane region" description="Helical" evidence="1">
    <location>
        <begin position="38"/>
        <end position="59"/>
    </location>
</feature>
<sequence>MKRLDWVIVLLLLVVGLSCLTMSAMMYTDSTRSYFTNFLQICLWIGLPAVGGGLIYYVIKGTRKRRDS</sequence>
<organism evidence="2 3">
    <name type="scientific">Jeotgalibacillus marinus</name>
    <dbReference type="NCBI Taxonomy" id="86667"/>
    <lineage>
        <taxon>Bacteria</taxon>
        <taxon>Bacillati</taxon>
        <taxon>Bacillota</taxon>
        <taxon>Bacilli</taxon>
        <taxon>Bacillales</taxon>
        <taxon>Caryophanaceae</taxon>
        <taxon>Jeotgalibacillus</taxon>
    </lineage>
</organism>